<dbReference type="AlphaFoldDB" id="A0A9D2WSS0"/>
<dbReference type="Gene3D" id="3.30.300.30">
    <property type="match status" value="1"/>
</dbReference>
<evidence type="ECO:0000259" key="4">
    <source>
        <dbReference type="Pfam" id="PF13193"/>
    </source>
</evidence>
<evidence type="ECO:0000313" key="5">
    <source>
        <dbReference type="EMBL" id="KAF1086266.1"/>
    </source>
</evidence>
<dbReference type="GO" id="GO:0031956">
    <property type="term" value="F:medium-chain fatty acid-CoA ligase activity"/>
    <property type="evidence" value="ECO:0007669"/>
    <property type="project" value="TreeGrafter"/>
</dbReference>
<evidence type="ECO:0000313" key="6">
    <source>
        <dbReference type="Proteomes" id="UP000798488"/>
    </source>
</evidence>
<reference evidence="5" key="1">
    <citation type="submission" date="2016-02" db="EMBL/GenBank/DDBJ databases">
        <title>Draft Genome Sequence of Sporotomaculum syntrophicum Strain FB, a Syntrophic Benzoate Degrader.</title>
        <authorList>
            <person name="Nobu M.K."/>
            <person name="Narihiro T."/>
            <person name="Qiu Y.-L."/>
            <person name="Ohashi A."/>
            <person name="Liu W.-T."/>
            <person name="Yuji S."/>
        </authorList>
    </citation>
    <scope>NUCLEOTIDE SEQUENCE</scope>
    <source>
        <strain evidence="5">FB</strain>
    </source>
</reference>
<dbReference type="EC" id="6.2.1.-" evidence="5"/>
<sequence length="543" mass="60736">MYKKKSYTQSEGLVPAGMTAGDYFEQAVSLVPNKPAIFYSNKEITYRQLDDLVSQLAESLLNLGIRHGDNIALFLPDCPEYIIASQAILKIGAVKVPLNISFKEKDLQFALLHSKARAIIMASEIGDFSLVDLVASLRFQLPALEHVIVKGRTKAEMISLRQLLTGDNNAKKSVENYMRDHPVDPDDIAAIVYTSGTTAAPKGVVHTHNTIYRLAYSSNYMREVVDNEVWLGVLPLSSAVGVMYLETCPIISRSSLVLPESNDPEAVLRSIQKYKVTSLVGMPLSFVRIMKHPHFSDYDVSSVRDIYFFGATAPKEILMELQEQFKCTLTITYGAGEYGHATMAKWSEPSENMLATSGKPIYGGVEVKIVNSNVQIVPCDQIGEIYVRGFGNALEYWGDSNRTDITFCNSGWIHVHDLGFMDNEGNVTVIGRFEDIIVRGGYHIYPCEIESYLYTHPKVADVSIVGYPDQKLGEKTCAFIIPKDDATEITYEDIASFLRSKIAEYKIPDQIKIVSSFPVTINDKVQKFRLREMLLRELTDNNN</sequence>
<dbReference type="InterPro" id="IPR042099">
    <property type="entry name" value="ANL_N_sf"/>
</dbReference>
<comment type="similarity">
    <text evidence="1">Belongs to the ATP-dependent AMP-binding enzyme family.</text>
</comment>
<proteinExistence type="inferred from homology"/>
<comment type="caution">
    <text evidence="5">The sequence shown here is derived from an EMBL/GenBank/DDBJ whole genome shotgun (WGS) entry which is preliminary data.</text>
</comment>
<keyword evidence="6" id="KW-1185">Reference proteome</keyword>
<keyword evidence="2 5" id="KW-0436">Ligase</keyword>
<evidence type="ECO:0000256" key="1">
    <source>
        <dbReference type="ARBA" id="ARBA00006432"/>
    </source>
</evidence>
<dbReference type="Pfam" id="PF13193">
    <property type="entry name" value="AMP-binding_C"/>
    <property type="match status" value="1"/>
</dbReference>
<dbReference type="InterPro" id="IPR025110">
    <property type="entry name" value="AMP-bd_C"/>
</dbReference>
<feature type="domain" description="AMP-binding enzyme C-terminal" evidence="4">
    <location>
        <begin position="448"/>
        <end position="524"/>
    </location>
</feature>
<accession>A0A9D2WSS0</accession>
<dbReference type="GO" id="GO:0006631">
    <property type="term" value="P:fatty acid metabolic process"/>
    <property type="evidence" value="ECO:0007669"/>
    <property type="project" value="TreeGrafter"/>
</dbReference>
<dbReference type="SUPFAM" id="SSF56801">
    <property type="entry name" value="Acetyl-CoA synthetase-like"/>
    <property type="match status" value="1"/>
</dbReference>
<evidence type="ECO:0000256" key="2">
    <source>
        <dbReference type="ARBA" id="ARBA00022598"/>
    </source>
</evidence>
<dbReference type="OrthoDB" id="9778383at2"/>
<dbReference type="PANTHER" id="PTHR43201:SF5">
    <property type="entry name" value="MEDIUM-CHAIN ACYL-COA LIGASE ACSF2, MITOCHONDRIAL"/>
    <property type="match status" value="1"/>
</dbReference>
<dbReference type="FunFam" id="3.30.300.30:FF:000008">
    <property type="entry name" value="2,3-dihydroxybenzoate-AMP ligase"/>
    <property type="match status" value="1"/>
</dbReference>
<dbReference type="RefSeq" id="WP_161821375.1">
    <property type="nucleotide sequence ID" value="NZ_LSRS01000002.1"/>
</dbReference>
<dbReference type="InterPro" id="IPR045851">
    <property type="entry name" value="AMP-bd_C_sf"/>
</dbReference>
<dbReference type="Gene3D" id="3.40.50.12780">
    <property type="entry name" value="N-terminal domain of ligase-like"/>
    <property type="match status" value="1"/>
</dbReference>
<evidence type="ECO:0000259" key="3">
    <source>
        <dbReference type="Pfam" id="PF00501"/>
    </source>
</evidence>
<dbReference type="PANTHER" id="PTHR43201">
    <property type="entry name" value="ACYL-COA SYNTHETASE"/>
    <property type="match status" value="1"/>
</dbReference>
<feature type="domain" description="AMP-dependent synthetase/ligase" evidence="3">
    <location>
        <begin position="24"/>
        <end position="397"/>
    </location>
</feature>
<name>A0A9D2WSS0_9FIRM</name>
<gene>
    <name evidence="5" type="primary">fadK</name>
    <name evidence="5" type="ORF">SPSYN_01010</name>
</gene>
<dbReference type="EMBL" id="LSRS01000002">
    <property type="protein sequence ID" value="KAF1086266.1"/>
    <property type="molecule type" value="Genomic_DNA"/>
</dbReference>
<organism evidence="5 6">
    <name type="scientific">Sporotomaculum syntrophicum</name>
    <dbReference type="NCBI Taxonomy" id="182264"/>
    <lineage>
        <taxon>Bacteria</taxon>
        <taxon>Bacillati</taxon>
        <taxon>Bacillota</taxon>
        <taxon>Clostridia</taxon>
        <taxon>Eubacteriales</taxon>
        <taxon>Desulfallaceae</taxon>
        <taxon>Sporotomaculum</taxon>
    </lineage>
</organism>
<protein>
    <submittedName>
        <fullName evidence="5">Short-chain-fatty-acid--CoA ligase</fullName>
        <ecNumber evidence="5">6.2.1.-</ecNumber>
    </submittedName>
</protein>
<dbReference type="Proteomes" id="UP000798488">
    <property type="component" value="Unassembled WGS sequence"/>
</dbReference>
<dbReference type="InterPro" id="IPR000873">
    <property type="entry name" value="AMP-dep_synth/lig_dom"/>
</dbReference>
<dbReference type="Pfam" id="PF00501">
    <property type="entry name" value="AMP-binding"/>
    <property type="match status" value="1"/>
</dbReference>